<dbReference type="RefSeq" id="WP_141786133.1">
    <property type="nucleotide sequence ID" value="NZ_BAAAIK010000001.1"/>
</dbReference>
<dbReference type="EMBL" id="VFOP01000001">
    <property type="protein sequence ID" value="TQL52234.1"/>
    <property type="molecule type" value="Genomic_DNA"/>
</dbReference>
<dbReference type="InterPro" id="IPR003788">
    <property type="entry name" value="NDUFAF7"/>
</dbReference>
<dbReference type="InterPro" id="IPR038375">
    <property type="entry name" value="NDUFAF7_sf"/>
</dbReference>
<dbReference type="SUPFAM" id="SSF53335">
    <property type="entry name" value="S-adenosyl-L-methionine-dependent methyltransferases"/>
    <property type="match status" value="2"/>
</dbReference>
<evidence type="ECO:0000256" key="1">
    <source>
        <dbReference type="ARBA" id="ARBA00022603"/>
    </source>
</evidence>
<evidence type="ECO:0000256" key="2">
    <source>
        <dbReference type="ARBA" id="ARBA00022679"/>
    </source>
</evidence>
<protein>
    <submittedName>
        <fullName evidence="3">SAM-dependent MidA family methyltransferase</fullName>
    </submittedName>
</protein>
<accession>A0A542YW84</accession>
<organism evidence="3 4">
    <name type="scientific">Ornithinicoccus hortensis</name>
    <dbReference type="NCBI Taxonomy" id="82346"/>
    <lineage>
        <taxon>Bacteria</taxon>
        <taxon>Bacillati</taxon>
        <taxon>Actinomycetota</taxon>
        <taxon>Actinomycetes</taxon>
        <taxon>Micrococcales</taxon>
        <taxon>Intrasporangiaceae</taxon>
        <taxon>Ornithinicoccus</taxon>
    </lineage>
</organism>
<dbReference type="Gene3D" id="3.40.50.12710">
    <property type="match status" value="1"/>
</dbReference>
<name>A0A542YW84_9MICO</name>
<comment type="caution">
    <text evidence="3">The sequence shown here is derived from an EMBL/GenBank/DDBJ whole genome shotgun (WGS) entry which is preliminary data.</text>
</comment>
<keyword evidence="1 3" id="KW-0489">Methyltransferase</keyword>
<proteinExistence type="predicted"/>
<sequence length="333" mass="34345">MTWTPWDDAWQQALYGPEGFYRRPEGPAGHFATSAQGLGPAGAVLAGAVRELAGRVGARTVVEVGAGRGELLTALAALPGAPEEVATVAGPVAPGPVQLLGVDVVPRPSGLPADVGWRVSPGGAALPEDLTGLRDVLVLAHEWLDVVPCPVVERDAAGVWHTVEVDRTGTERHGGAVAGADLQWLEAHVPGDVWRTEVGRPRDAAFADLTSRVDRGAVLVVDYGHTRAGRPPGGTLTAYRNGVQVPPVPDGSCDLTAHVAVDTLGADRLVRQRDALRDLLGPATLPPHELAGRDPAAYLAALARSTARTAITASGGPGDFWWALSGCGGAPLG</sequence>
<dbReference type="GO" id="GO:0032259">
    <property type="term" value="P:methylation"/>
    <property type="evidence" value="ECO:0007669"/>
    <property type="project" value="UniProtKB-KW"/>
</dbReference>
<dbReference type="Proteomes" id="UP000319516">
    <property type="component" value="Unassembled WGS sequence"/>
</dbReference>
<dbReference type="InterPro" id="IPR029063">
    <property type="entry name" value="SAM-dependent_MTases_sf"/>
</dbReference>
<dbReference type="Pfam" id="PF02636">
    <property type="entry name" value="Methyltransf_28"/>
    <property type="match status" value="1"/>
</dbReference>
<keyword evidence="4" id="KW-1185">Reference proteome</keyword>
<keyword evidence="2 3" id="KW-0808">Transferase</keyword>
<dbReference type="GO" id="GO:0008168">
    <property type="term" value="F:methyltransferase activity"/>
    <property type="evidence" value="ECO:0007669"/>
    <property type="project" value="UniProtKB-KW"/>
</dbReference>
<evidence type="ECO:0000313" key="3">
    <source>
        <dbReference type="EMBL" id="TQL52234.1"/>
    </source>
</evidence>
<reference evidence="3 4" key="1">
    <citation type="submission" date="2019-06" db="EMBL/GenBank/DDBJ databases">
        <title>Sequencing the genomes of 1000 actinobacteria strains.</title>
        <authorList>
            <person name="Klenk H.-P."/>
        </authorList>
    </citation>
    <scope>NUCLEOTIDE SEQUENCE [LARGE SCALE GENOMIC DNA]</scope>
    <source>
        <strain evidence="3 4">DSM 12335</strain>
    </source>
</reference>
<evidence type="ECO:0000313" key="4">
    <source>
        <dbReference type="Proteomes" id="UP000319516"/>
    </source>
</evidence>
<gene>
    <name evidence="3" type="ORF">FB467_3413</name>
</gene>
<dbReference type="OrthoDB" id="4856867at2"/>
<dbReference type="AlphaFoldDB" id="A0A542YW84"/>